<keyword evidence="1" id="KW-0472">Membrane</keyword>
<evidence type="ECO:0000256" key="1">
    <source>
        <dbReference type="SAM" id="Phobius"/>
    </source>
</evidence>
<reference evidence="3 4" key="1">
    <citation type="submission" date="2020-07" db="EMBL/GenBank/DDBJ databases">
        <title>Halosimplex litoreum sp. nov. and Halosimplex rubrum sp. nov., isolated from different salt environments.</title>
        <authorList>
            <person name="Cui H."/>
        </authorList>
    </citation>
    <scope>NUCLEOTIDE SEQUENCE [LARGE SCALE GENOMIC DNA]</scope>
    <source>
        <strain evidence="3 4">R2</strain>
    </source>
</reference>
<feature type="transmembrane region" description="Helical" evidence="1">
    <location>
        <begin position="46"/>
        <end position="68"/>
    </location>
</feature>
<dbReference type="OrthoDB" id="82282at2157"/>
<feature type="domain" description="DUF1616" evidence="2">
    <location>
        <begin position="28"/>
        <end position="337"/>
    </location>
</feature>
<gene>
    <name evidence="3" type="ORF">HZS54_05845</name>
</gene>
<feature type="transmembrane region" description="Helical" evidence="1">
    <location>
        <begin position="129"/>
        <end position="147"/>
    </location>
</feature>
<name>A0A7D5T2I9_9EURY</name>
<feature type="transmembrane region" description="Helical" evidence="1">
    <location>
        <begin position="21"/>
        <end position="40"/>
    </location>
</feature>
<dbReference type="InterPro" id="IPR011674">
    <property type="entry name" value="DUF1616"/>
</dbReference>
<dbReference type="GeneID" id="56082092"/>
<dbReference type="EMBL" id="CP058909">
    <property type="protein sequence ID" value="QLH81191.1"/>
    <property type="molecule type" value="Genomic_DNA"/>
</dbReference>
<feature type="transmembrane region" description="Helical" evidence="1">
    <location>
        <begin position="182"/>
        <end position="204"/>
    </location>
</feature>
<keyword evidence="1" id="KW-0812">Transmembrane</keyword>
<sequence length="360" mass="37517">MTEQMSSLLGKFGEYSQRYPIAVALELVYLAATVGVLLFATPPEPLVAVLGLPLLLLLPGYAVVTALFPRACDAATETARSSSVLDWQGAAARVTLVERAALSFAVSIAVLPLIGVALGVAGIGLGFDAVVGALGGVTAVALLVGAVRRQRLPPEDRFRVPVKGWVETASESVFGADSASVALVNVALAIAVVLAVGAFSYGLVVPRSADTSTTLLVVTGNQTGSYAASDYPENLTRGEPAELTVGVENSEGRTVAYTVVARLQQLDESGDGFAVTDQQQVARFDRSIPAGESWFRSHTVTPELTGERLRLTYLLYKGAPPSEPTVESAAEHAYLWVGVEPETAATGPNATVSSTREGDA</sequence>
<dbReference type="RefSeq" id="WP_179920999.1">
    <property type="nucleotide sequence ID" value="NZ_CP058909.1"/>
</dbReference>
<dbReference type="KEGG" id="hpel:HZS54_05845"/>
<dbReference type="Pfam" id="PF07760">
    <property type="entry name" value="DUF1616"/>
    <property type="match status" value="1"/>
</dbReference>
<organism evidence="3 4">
    <name type="scientific">Halosimplex pelagicum</name>
    <dbReference type="NCBI Taxonomy" id="869886"/>
    <lineage>
        <taxon>Archaea</taxon>
        <taxon>Methanobacteriati</taxon>
        <taxon>Methanobacteriota</taxon>
        <taxon>Stenosarchaea group</taxon>
        <taxon>Halobacteria</taxon>
        <taxon>Halobacteriales</taxon>
        <taxon>Haloarculaceae</taxon>
        <taxon>Halosimplex</taxon>
    </lineage>
</organism>
<evidence type="ECO:0000313" key="4">
    <source>
        <dbReference type="Proteomes" id="UP000509346"/>
    </source>
</evidence>
<dbReference type="PIRSF" id="PIRSF018671">
    <property type="entry name" value="UCP018671"/>
    <property type="match status" value="1"/>
</dbReference>
<accession>A0A7D5T2I9</accession>
<dbReference type="InterPro" id="IPR014495">
    <property type="entry name" value="UCP018671"/>
</dbReference>
<keyword evidence="1" id="KW-1133">Transmembrane helix</keyword>
<proteinExistence type="predicted"/>
<protein>
    <submittedName>
        <fullName evidence="3">DUF1616 domain-containing protein</fullName>
    </submittedName>
</protein>
<dbReference type="AlphaFoldDB" id="A0A7D5T2I9"/>
<keyword evidence="4" id="KW-1185">Reference proteome</keyword>
<feature type="transmembrane region" description="Helical" evidence="1">
    <location>
        <begin position="101"/>
        <end position="123"/>
    </location>
</feature>
<dbReference type="Proteomes" id="UP000509346">
    <property type="component" value="Chromosome"/>
</dbReference>
<evidence type="ECO:0000259" key="2">
    <source>
        <dbReference type="Pfam" id="PF07760"/>
    </source>
</evidence>
<evidence type="ECO:0000313" key="3">
    <source>
        <dbReference type="EMBL" id="QLH81191.1"/>
    </source>
</evidence>